<evidence type="ECO:0000313" key="2">
    <source>
        <dbReference type="EMBL" id="MDR4126961.1"/>
    </source>
</evidence>
<name>A0ABU1D923_9BURK</name>
<dbReference type="InterPro" id="IPR029058">
    <property type="entry name" value="AB_hydrolase_fold"/>
</dbReference>
<protein>
    <submittedName>
        <fullName evidence="2">Alpha/beta hydrolase</fullName>
    </submittedName>
</protein>
<gene>
    <name evidence="2" type="ORF">Q8947_13340</name>
</gene>
<dbReference type="EMBL" id="JAUZQE010000045">
    <property type="protein sequence ID" value="MDR4126961.1"/>
    <property type="molecule type" value="Genomic_DNA"/>
</dbReference>
<sequence>MTDSSPLTTCGDQWIQLPQGRIFARRWCASESAQGSPIVLLHDSLGCVELWREFPRALSQATGRDVVAYDRLGFGRSDPRTGRPSLHFIQEEAHHVFPALCERLGIDRFVVLGHSVGGGMAVHCAAHLPERCEAVVTLAAQAFLEDRTTHGVREAGEQFSAPQQMERLARYHGDKAPWVLDAWTGCWLHPDFAQWSLLDVLPRVRCPILAIHGANDEYGSRRHPELIGEYAGAGARVEILPEVGHLPHREAPDAVLARVTELLRS</sequence>
<dbReference type="Gene3D" id="3.40.50.1820">
    <property type="entry name" value="alpha/beta hydrolase"/>
    <property type="match status" value="1"/>
</dbReference>
<dbReference type="Proteomes" id="UP001232156">
    <property type="component" value="Unassembled WGS sequence"/>
</dbReference>
<proteinExistence type="predicted"/>
<evidence type="ECO:0000259" key="1">
    <source>
        <dbReference type="Pfam" id="PF00561"/>
    </source>
</evidence>
<dbReference type="PRINTS" id="PR00111">
    <property type="entry name" value="ABHYDROLASE"/>
</dbReference>
<reference evidence="2 3" key="1">
    <citation type="submission" date="2023-08" db="EMBL/GenBank/DDBJ databases">
        <title>Alcaligenaceae gen. nov., a novel taxon isolated from the sludge of Yixing Pesticide Factory.</title>
        <authorList>
            <person name="Ruan L."/>
        </authorList>
    </citation>
    <scope>NUCLEOTIDE SEQUENCE [LARGE SCALE GENOMIC DNA]</scope>
    <source>
        <strain evidence="2 3">LG-2</strain>
    </source>
</reference>
<dbReference type="PANTHER" id="PTHR43689:SF8">
    <property type="entry name" value="ALPHA_BETA-HYDROLASES SUPERFAMILY PROTEIN"/>
    <property type="match status" value="1"/>
</dbReference>
<organism evidence="2 3">
    <name type="scientific">Yanghanlia caeni</name>
    <dbReference type="NCBI Taxonomy" id="3064283"/>
    <lineage>
        <taxon>Bacteria</taxon>
        <taxon>Pseudomonadati</taxon>
        <taxon>Pseudomonadota</taxon>
        <taxon>Betaproteobacteria</taxon>
        <taxon>Burkholderiales</taxon>
        <taxon>Alcaligenaceae</taxon>
        <taxon>Yanghanlia</taxon>
    </lineage>
</organism>
<comment type="caution">
    <text evidence="2">The sequence shown here is derived from an EMBL/GenBank/DDBJ whole genome shotgun (WGS) entry which is preliminary data.</text>
</comment>
<dbReference type="PANTHER" id="PTHR43689">
    <property type="entry name" value="HYDROLASE"/>
    <property type="match status" value="1"/>
</dbReference>
<keyword evidence="2" id="KW-0378">Hydrolase</keyword>
<dbReference type="GO" id="GO:0016787">
    <property type="term" value="F:hydrolase activity"/>
    <property type="evidence" value="ECO:0007669"/>
    <property type="project" value="UniProtKB-KW"/>
</dbReference>
<dbReference type="Pfam" id="PF00561">
    <property type="entry name" value="Abhydrolase_1"/>
    <property type="match status" value="1"/>
</dbReference>
<accession>A0ABU1D923</accession>
<dbReference type="RefSeq" id="WP_347287558.1">
    <property type="nucleotide sequence ID" value="NZ_JAUZQE010000045.1"/>
</dbReference>
<dbReference type="SUPFAM" id="SSF53474">
    <property type="entry name" value="alpha/beta-Hydrolases"/>
    <property type="match status" value="1"/>
</dbReference>
<dbReference type="InterPro" id="IPR000073">
    <property type="entry name" value="AB_hydrolase_1"/>
</dbReference>
<feature type="domain" description="AB hydrolase-1" evidence="1">
    <location>
        <begin position="37"/>
        <end position="151"/>
    </location>
</feature>
<evidence type="ECO:0000313" key="3">
    <source>
        <dbReference type="Proteomes" id="UP001232156"/>
    </source>
</evidence>
<keyword evidence="3" id="KW-1185">Reference proteome</keyword>